<organism evidence="3 4">
    <name type="scientific">Streptomyces yaizuensis</name>
    <dbReference type="NCBI Taxonomy" id="2989713"/>
    <lineage>
        <taxon>Bacteria</taxon>
        <taxon>Bacillati</taxon>
        <taxon>Actinomycetota</taxon>
        <taxon>Actinomycetes</taxon>
        <taxon>Kitasatosporales</taxon>
        <taxon>Streptomycetaceae</taxon>
        <taxon>Streptomyces</taxon>
    </lineage>
</organism>
<protein>
    <submittedName>
        <fullName evidence="3">DUF2236 domain-containing protein</fullName>
    </submittedName>
</protein>
<gene>
    <name evidence="3" type="ORF">SYYSPA8_31060</name>
</gene>
<evidence type="ECO:0000313" key="3">
    <source>
        <dbReference type="EMBL" id="GLF98831.1"/>
    </source>
</evidence>
<reference evidence="3 4" key="1">
    <citation type="submission" date="2022-10" db="EMBL/GenBank/DDBJ databases">
        <title>Draft genome sequence of Streptomyces sp. YSPA8.</title>
        <authorList>
            <person name="Moriuchi R."/>
            <person name="Dohra H."/>
            <person name="Yamamura H."/>
            <person name="Kodani S."/>
        </authorList>
    </citation>
    <scope>NUCLEOTIDE SEQUENCE [LARGE SCALE GENOMIC DNA]</scope>
    <source>
        <strain evidence="3 4">YSPA8</strain>
    </source>
</reference>
<evidence type="ECO:0000259" key="2">
    <source>
        <dbReference type="Pfam" id="PF09995"/>
    </source>
</evidence>
<dbReference type="EMBL" id="BSBI01000016">
    <property type="protein sequence ID" value="GLF98831.1"/>
    <property type="molecule type" value="Genomic_DNA"/>
</dbReference>
<dbReference type="PANTHER" id="PTHR36124">
    <property type="match status" value="1"/>
</dbReference>
<dbReference type="RefSeq" id="WP_323450802.1">
    <property type="nucleotide sequence ID" value="NZ_BSBI01000016.1"/>
</dbReference>
<feature type="domain" description="ER-bound oxygenase mpaB/mpaB'/Rubber oxygenase catalytic" evidence="2">
    <location>
        <begin position="30"/>
        <end position="237"/>
    </location>
</feature>
<proteinExistence type="predicted"/>
<dbReference type="Pfam" id="PF09995">
    <property type="entry name" value="MPAB_Lcp_cat"/>
    <property type="match status" value="1"/>
</dbReference>
<feature type="region of interest" description="Disordered" evidence="1">
    <location>
        <begin position="253"/>
        <end position="295"/>
    </location>
</feature>
<dbReference type="PANTHER" id="PTHR36124:SF1">
    <property type="entry name" value="ER-BOUND OXYGENASE MPAB_MPAB'_RUBBER OXYGENASE CATALYTIC DOMAIN-CONTAINING PROTEIN"/>
    <property type="match status" value="1"/>
</dbReference>
<sequence length="295" mass="33651">MDIKDEYSRIWWMSVDYEFPWDFSVAGSLAFYNSVAPAHMAALLVETGELTENTHRRLEHFGLISLEIARRGFKDPRGRAAVRQLNRIHKNAVKSISDENRQWSISNDDYLFVLGTSMVIPARWVDRYAWRPLSGHERMALYLHIKEQGELMGIKEIPGSYEELAKFHDDYVEKHFQYSPDAEKLWHALKGMIVEPMVGWLPEKARPLGRRIAGGAVPALLTPHMRRAFGVHEPSRLLSRAVDTAIMARSAYVRRQPPRTAPSTPDPLPTPNFPTGEFDIEKLGPAHTTGIRPTD</sequence>
<accession>A0ABQ5P8E2</accession>
<comment type="caution">
    <text evidence="3">The sequence shown here is derived from an EMBL/GenBank/DDBJ whole genome shotgun (WGS) entry which is preliminary data.</text>
</comment>
<evidence type="ECO:0000256" key="1">
    <source>
        <dbReference type="SAM" id="MobiDB-lite"/>
    </source>
</evidence>
<name>A0ABQ5P8E2_9ACTN</name>
<dbReference type="Proteomes" id="UP001291653">
    <property type="component" value="Unassembled WGS sequence"/>
</dbReference>
<dbReference type="InterPro" id="IPR046366">
    <property type="entry name" value="MPAB"/>
</dbReference>
<keyword evidence="4" id="KW-1185">Reference proteome</keyword>
<dbReference type="InterPro" id="IPR018713">
    <property type="entry name" value="MPAB/Lcp_cat_dom"/>
</dbReference>
<evidence type="ECO:0000313" key="4">
    <source>
        <dbReference type="Proteomes" id="UP001291653"/>
    </source>
</evidence>